<keyword evidence="7" id="KW-1185">Reference proteome</keyword>
<feature type="transmembrane region" description="Helical" evidence="5">
    <location>
        <begin position="52"/>
        <end position="70"/>
    </location>
</feature>
<accession>A0AAP2DBG5</accession>
<proteinExistence type="predicted"/>
<dbReference type="GO" id="GO:0016020">
    <property type="term" value="C:membrane"/>
    <property type="evidence" value="ECO:0007669"/>
    <property type="project" value="UniProtKB-SubCell"/>
</dbReference>
<dbReference type="Proteomes" id="UP001319180">
    <property type="component" value="Unassembled WGS sequence"/>
</dbReference>
<feature type="transmembrane region" description="Helical" evidence="5">
    <location>
        <begin position="99"/>
        <end position="119"/>
    </location>
</feature>
<keyword evidence="3 5" id="KW-1133">Transmembrane helix</keyword>
<protein>
    <submittedName>
        <fullName evidence="6">DoxX family protein</fullName>
    </submittedName>
</protein>
<organism evidence="6 7">
    <name type="scientific">Dawidia soli</name>
    <dbReference type="NCBI Taxonomy" id="2782352"/>
    <lineage>
        <taxon>Bacteria</taxon>
        <taxon>Pseudomonadati</taxon>
        <taxon>Bacteroidota</taxon>
        <taxon>Cytophagia</taxon>
        <taxon>Cytophagales</taxon>
        <taxon>Chryseotaleaceae</taxon>
        <taxon>Dawidia</taxon>
    </lineage>
</organism>
<evidence type="ECO:0000313" key="7">
    <source>
        <dbReference type="Proteomes" id="UP001319180"/>
    </source>
</evidence>
<evidence type="ECO:0000256" key="3">
    <source>
        <dbReference type="ARBA" id="ARBA00022989"/>
    </source>
</evidence>
<dbReference type="InterPro" id="IPR032808">
    <property type="entry name" value="DoxX"/>
</dbReference>
<evidence type="ECO:0000256" key="1">
    <source>
        <dbReference type="ARBA" id="ARBA00004141"/>
    </source>
</evidence>
<keyword evidence="2 5" id="KW-0812">Transmembrane</keyword>
<dbReference type="AlphaFoldDB" id="A0AAP2DBG5"/>
<keyword evidence="4 5" id="KW-0472">Membrane</keyword>
<gene>
    <name evidence="6" type="ORF">KK078_17630</name>
</gene>
<sequence>METNNTISKPRLWTGRIMSAIVILFMLMDGVMKFVKPEPVIQSAAELGYQDHHIVWMGALALLGTILYAIPQTAILGIVFLTGFWGGAINTHFRLDAPLFSHLLFPVYLAILGWGGLWLRDARLRAIFPVRS</sequence>
<dbReference type="Pfam" id="PF13564">
    <property type="entry name" value="DoxX_2"/>
    <property type="match status" value="1"/>
</dbReference>
<evidence type="ECO:0000256" key="4">
    <source>
        <dbReference type="ARBA" id="ARBA00023136"/>
    </source>
</evidence>
<name>A0AAP2DBG5_9BACT</name>
<dbReference type="RefSeq" id="WP_254091623.1">
    <property type="nucleotide sequence ID" value="NZ_JAHESC010000025.1"/>
</dbReference>
<evidence type="ECO:0000256" key="2">
    <source>
        <dbReference type="ARBA" id="ARBA00022692"/>
    </source>
</evidence>
<reference evidence="6 7" key="1">
    <citation type="submission" date="2021-05" db="EMBL/GenBank/DDBJ databases">
        <title>A Polyphasic approach of four new species of the genus Ohtaekwangia: Ohtaekwangia histidinii sp. nov., Ohtaekwangia cretensis sp. nov., Ohtaekwangia indiensis sp. nov., Ohtaekwangia reichenbachii sp. nov. from diverse environment.</title>
        <authorList>
            <person name="Octaviana S."/>
        </authorList>
    </citation>
    <scope>NUCLEOTIDE SEQUENCE [LARGE SCALE GENOMIC DNA]</scope>
    <source>
        <strain evidence="6 7">PWU37</strain>
    </source>
</reference>
<dbReference type="EMBL" id="JAHESC010000025">
    <property type="protein sequence ID" value="MBT1688397.1"/>
    <property type="molecule type" value="Genomic_DNA"/>
</dbReference>
<comment type="subcellular location">
    <subcellularLocation>
        <location evidence="1">Membrane</location>
        <topology evidence="1">Multi-pass membrane protein</topology>
    </subcellularLocation>
</comment>
<comment type="caution">
    <text evidence="6">The sequence shown here is derived from an EMBL/GenBank/DDBJ whole genome shotgun (WGS) entry which is preliminary data.</text>
</comment>
<evidence type="ECO:0000256" key="5">
    <source>
        <dbReference type="SAM" id="Phobius"/>
    </source>
</evidence>
<feature type="transmembrane region" description="Helical" evidence="5">
    <location>
        <begin position="12"/>
        <end position="32"/>
    </location>
</feature>
<evidence type="ECO:0000313" key="6">
    <source>
        <dbReference type="EMBL" id="MBT1688397.1"/>
    </source>
</evidence>